<dbReference type="Proteomes" id="UP000821865">
    <property type="component" value="Chromosome 1"/>
</dbReference>
<accession>A0ACB8DV21</accession>
<evidence type="ECO:0000313" key="1">
    <source>
        <dbReference type="EMBL" id="KAH7978233.1"/>
    </source>
</evidence>
<dbReference type="EMBL" id="CM023470">
    <property type="protein sequence ID" value="KAH7978233.1"/>
    <property type="molecule type" value="Genomic_DNA"/>
</dbReference>
<proteinExistence type="predicted"/>
<organism evidence="1 2">
    <name type="scientific">Dermacentor silvarum</name>
    <name type="common">Tick</name>
    <dbReference type="NCBI Taxonomy" id="543639"/>
    <lineage>
        <taxon>Eukaryota</taxon>
        <taxon>Metazoa</taxon>
        <taxon>Ecdysozoa</taxon>
        <taxon>Arthropoda</taxon>
        <taxon>Chelicerata</taxon>
        <taxon>Arachnida</taxon>
        <taxon>Acari</taxon>
        <taxon>Parasitiformes</taxon>
        <taxon>Ixodida</taxon>
        <taxon>Ixodoidea</taxon>
        <taxon>Ixodidae</taxon>
        <taxon>Rhipicephalinae</taxon>
        <taxon>Dermacentor</taxon>
    </lineage>
</organism>
<evidence type="ECO:0000313" key="2">
    <source>
        <dbReference type="Proteomes" id="UP000821865"/>
    </source>
</evidence>
<keyword evidence="2" id="KW-1185">Reference proteome</keyword>
<comment type="caution">
    <text evidence="1">The sequence shown here is derived from an EMBL/GenBank/DDBJ whole genome shotgun (WGS) entry which is preliminary data.</text>
</comment>
<reference evidence="1" key="1">
    <citation type="submission" date="2020-05" db="EMBL/GenBank/DDBJ databases">
        <title>Large-scale comparative analyses of tick genomes elucidate their genetic diversity and vector capacities.</title>
        <authorList>
            <person name="Jia N."/>
            <person name="Wang J."/>
            <person name="Shi W."/>
            <person name="Du L."/>
            <person name="Sun Y."/>
            <person name="Zhan W."/>
            <person name="Jiang J."/>
            <person name="Wang Q."/>
            <person name="Zhang B."/>
            <person name="Ji P."/>
            <person name="Sakyi L.B."/>
            <person name="Cui X."/>
            <person name="Yuan T."/>
            <person name="Jiang B."/>
            <person name="Yang W."/>
            <person name="Lam T.T.-Y."/>
            <person name="Chang Q."/>
            <person name="Ding S."/>
            <person name="Wang X."/>
            <person name="Zhu J."/>
            <person name="Ruan X."/>
            <person name="Zhao L."/>
            <person name="Wei J."/>
            <person name="Que T."/>
            <person name="Du C."/>
            <person name="Cheng J."/>
            <person name="Dai P."/>
            <person name="Han X."/>
            <person name="Huang E."/>
            <person name="Gao Y."/>
            <person name="Liu J."/>
            <person name="Shao H."/>
            <person name="Ye R."/>
            <person name="Li L."/>
            <person name="Wei W."/>
            <person name="Wang X."/>
            <person name="Wang C."/>
            <person name="Yang T."/>
            <person name="Huo Q."/>
            <person name="Li W."/>
            <person name="Guo W."/>
            <person name="Chen H."/>
            <person name="Zhou L."/>
            <person name="Ni X."/>
            <person name="Tian J."/>
            <person name="Zhou Y."/>
            <person name="Sheng Y."/>
            <person name="Liu T."/>
            <person name="Pan Y."/>
            <person name="Xia L."/>
            <person name="Li J."/>
            <person name="Zhao F."/>
            <person name="Cao W."/>
        </authorList>
    </citation>
    <scope>NUCLEOTIDE SEQUENCE</scope>
    <source>
        <strain evidence="1">Dsil-2018</strain>
    </source>
</reference>
<name>A0ACB8DV21_DERSI</name>
<gene>
    <name evidence="1" type="ORF">HPB49_004876</name>
</gene>
<protein>
    <submittedName>
        <fullName evidence="1">Uncharacterized protein</fullName>
    </submittedName>
</protein>
<sequence>MNLKALKKPELLNLARELGLQIPEAKRKPEIIEAIEAIGADDDELKECLESIEHKEEERKRIEEKEERERAAREAKEERERVARDALEMKRLEIELLRAQNNERPSTEARESERRMTDLMTSYAVGGDIGLFLVQFERVCEKQKFARNTWQQRLLTLLPREVADIIGRMGKEEAEDFDKVKASLLKKYRLSADAFRRKFREIEKTKKAGALSDAEKTMQCVALEQFFRRLPENIRYWVQDRPGVDTITRAADLAEEYVTRRALEGKEAPKEMNKYRPDKPERWSKPSQYKSNERSASRRHNTQAKPAEACHMPSFQPVPLGPSMQATAAEPLVPATAQSMSTTPPESRAPSMLAATTDATATEDERALYLR</sequence>